<name>A0A0L0DJ17_THETB</name>
<evidence type="ECO:0000256" key="1">
    <source>
        <dbReference type="ARBA" id="ARBA00004123"/>
    </source>
</evidence>
<dbReference type="GO" id="GO:0045910">
    <property type="term" value="P:negative regulation of DNA recombination"/>
    <property type="evidence" value="ECO:0007669"/>
    <property type="project" value="TreeGrafter"/>
</dbReference>
<evidence type="ECO:0000256" key="8">
    <source>
        <dbReference type="ARBA" id="ARBA00022840"/>
    </source>
</evidence>
<keyword evidence="8" id="KW-0067">ATP-binding</keyword>
<dbReference type="Pfam" id="PF06733">
    <property type="entry name" value="DEAD_2"/>
    <property type="match status" value="1"/>
</dbReference>
<evidence type="ECO:0000256" key="18">
    <source>
        <dbReference type="SAM" id="MobiDB-lite"/>
    </source>
</evidence>
<evidence type="ECO:0000259" key="20">
    <source>
        <dbReference type="PROSITE" id="PS51193"/>
    </source>
</evidence>
<dbReference type="Gene3D" id="3.30.40.10">
    <property type="entry name" value="Zinc/RING finger domain, C3HC4 (zinc finger)"/>
    <property type="match status" value="1"/>
</dbReference>
<dbReference type="PROSITE" id="PS51193">
    <property type="entry name" value="HELICASE_ATP_BIND_2"/>
    <property type="match status" value="1"/>
</dbReference>
<feature type="region of interest" description="Disordered" evidence="18">
    <location>
        <begin position="1032"/>
        <end position="1058"/>
    </location>
</feature>
<dbReference type="InterPro" id="IPR006554">
    <property type="entry name" value="Helicase-like_DEXD_c2"/>
</dbReference>
<dbReference type="OrthoDB" id="19182at2759"/>
<dbReference type="InterPro" id="IPR006555">
    <property type="entry name" value="ATP-dep_Helicase_C"/>
</dbReference>
<dbReference type="eggNOG" id="KOG1132">
    <property type="taxonomic scope" value="Eukaryota"/>
</dbReference>
<protein>
    <recommendedName>
        <fullName evidence="16">Regulator of telomere elongation helicase 1 homolog</fullName>
    </recommendedName>
</protein>
<dbReference type="InterPro" id="IPR013083">
    <property type="entry name" value="Znf_RING/FYVE/PHD"/>
</dbReference>
<evidence type="ECO:0000256" key="17">
    <source>
        <dbReference type="PROSITE-ProRule" id="PRU00175"/>
    </source>
</evidence>
<reference evidence="21 22" key="1">
    <citation type="submission" date="2010-05" db="EMBL/GenBank/DDBJ databases">
        <title>The Genome Sequence of Thecamonas trahens ATCC 50062.</title>
        <authorList>
            <consortium name="The Broad Institute Genome Sequencing Platform"/>
            <person name="Russ C."/>
            <person name="Cuomo C."/>
            <person name="Shea T."/>
            <person name="Young S.K."/>
            <person name="Zeng Q."/>
            <person name="Koehrsen M."/>
            <person name="Haas B."/>
            <person name="Borodovsky M."/>
            <person name="Guigo R."/>
            <person name="Alvarado L."/>
            <person name="Berlin A."/>
            <person name="Bochicchio J."/>
            <person name="Borenstein D."/>
            <person name="Chapman S."/>
            <person name="Chen Z."/>
            <person name="Freedman E."/>
            <person name="Gellesch M."/>
            <person name="Goldberg J."/>
            <person name="Griggs A."/>
            <person name="Gujja S."/>
            <person name="Heilman E."/>
            <person name="Heiman D."/>
            <person name="Hepburn T."/>
            <person name="Howarth C."/>
            <person name="Jen D."/>
            <person name="Larson L."/>
            <person name="Mehta T."/>
            <person name="Park D."/>
            <person name="Pearson M."/>
            <person name="Roberts A."/>
            <person name="Saif S."/>
            <person name="Shenoy N."/>
            <person name="Sisk P."/>
            <person name="Stolte C."/>
            <person name="Sykes S."/>
            <person name="Thomson T."/>
            <person name="Walk T."/>
            <person name="White J."/>
            <person name="Yandava C."/>
            <person name="Burger G."/>
            <person name="Gray M.W."/>
            <person name="Holland P.W.H."/>
            <person name="King N."/>
            <person name="Lang F.B.F."/>
            <person name="Roger A.J."/>
            <person name="Ruiz-Trillo I."/>
            <person name="Lander E."/>
            <person name="Nusbaum C."/>
        </authorList>
    </citation>
    <scope>NUCLEOTIDE SEQUENCE [LARGE SCALE GENOMIC DNA]</scope>
    <source>
        <strain evidence="21 22">ATCC 50062</strain>
    </source>
</reference>
<keyword evidence="17" id="KW-0863">Zinc-finger</keyword>
<dbReference type="FunFam" id="3.40.50.300:FF:000431">
    <property type="entry name" value="Regulator of telomere elongation helicase 1"/>
    <property type="match status" value="1"/>
</dbReference>
<evidence type="ECO:0000256" key="7">
    <source>
        <dbReference type="ARBA" id="ARBA00022806"/>
    </source>
</evidence>
<dbReference type="Proteomes" id="UP000054408">
    <property type="component" value="Unassembled WGS sequence"/>
</dbReference>
<keyword evidence="22" id="KW-1185">Reference proteome</keyword>
<dbReference type="InterPro" id="IPR014013">
    <property type="entry name" value="Helic_SF1/SF2_ATP-bd_DinG/Rad3"/>
</dbReference>
<evidence type="ECO:0000259" key="19">
    <source>
        <dbReference type="PROSITE" id="PS50089"/>
    </source>
</evidence>
<dbReference type="Pfam" id="PF23109">
    <property type="entry name" value="ARCH_RTEL1"/>
    <property type="match status" value="1"/>
</dbReference>
<dbReference type="CDD" id="cd16449">
    <property type="entry name" value="RING-HC"/>
    <property type="match status" value="1"/>
</dbReference>
<keyword evidence="14" id="KW-0539">Nucleus</keyword>
<dbReference type="InterPro" id="IPR057498">
    <property type="entry name" value="Rtel1_ARCH"/>
</dbReference>
<dbReference type="GeneID" id="25560669"/>
<dbReference type="InterPro" id="IPR027417">
    <property type="entry name" value="P-loop_NTPase"/>
</dbReference>
<evidence type="ECO:0000256" key="15">
    <source>
        <dbReference type="ARBA" id="ARBA00049360"/>
    </source>
</evidence>
<dbReference type="Gene3D" id="3.40.50.300">
    <property type="entry name" value="P-loop containing nucleotide triphosphate hydrolases"/>
    <property type="match status" value="2"/>
</dbReference>
<dbReference type="GO" id="GO:0016818">
    <property type="term" value="F:hydrolase activity, acting on acid anhydrides, in phosphorus-containing anhydrides"/>
    <property type="evidence" value="ECO:0007669"/>
    <property type="project" value="InterPro"/>
</dbReference>
<evidence type="ECO:0000256" key="6">
    <source>
        <dbReference type="ARBA" id="ARBA00022801"/>
    </source>
</evidence>
<dbReference type="GO" id="GO:0090657">
    <property type="term" value="P:telomeric loop disassembly"/>
    <property type="evidence" value="ECO:0007669"/>
    <property type="project" value="TreeGrafter"/>
</dbReference>
<dbReference type="EMBL" id="GL349436">
    <property type="protein sequence ID" value="KNC52066.1"/>
    <property type="molecule type" value="Genomic_DNA"/>
</dbReference>
<keyword evidence="5" id="KW-0227">DNA damage</keyword>
<dbReference type="PROSITE" id="PS50089">
    <property type="entry name" value="ZF_RING_2"/>
    <property type="match status" value="1"/>
</dbReference>
<evidence type="ECO:0000256" key="13">
    <source>
        <dbReference type="ARBA" id="ARBA00023235"/>
    </source>
</evidence>
<dbReference type="PANTHER" id="PTHR11472">
    <property type="entry name" value="DNA REPAIR DEAD HELICASE RAD3/XP-D SUBFAMILY MEMBER"/>
    <property type="match status" value="1"/>
</dbReference>
<dbReference type="NCBIfam" id="TIGR00604">
    <property type="entry name" value="rad3"/>
    <property type="match status" value="1"/>
</dbReference>
<keyword evidence="9" id="KW-0408">Iron</keyword>
<keyword evidence="11" id="KW-0238">DNA-binding</keyword>
<comment type="subcellular location">
    <subcellularLocation>
        <location evidence="1">Nucleus</location>
    </subcellularLocation>
</comment>
<dbReference type="GO" id="GO:0010569">
    <property type="term" value="P:regulation of double-strand break repair via homologous recombination"/>
    <property type="evidence" value="ECO:0007669"/>
    <property type="project" value="TreeGrafter"/>
</dbReference>
<dbReference type="GO" id="GO:0070182">
    <property type="term" value="F:DNA polymerase binding"/>
    <property type="evidence" value="ECO:0007669"/>
    <property type="project" value="TreeGrafter"/>
</dbReference>
<keyword evidence="3" id="KW-0479">Metal-binding</keyword>
<keyword evidence="4" id="KW-0547">Nucleotide-binding</keyword>
<dbReference type="InterPro" id="IPR001841">
    <property type="entry name" value="Znf_RING"/>
</dbReference>
<sequence>MAESTINTYNIRDVDVRFPFSAYPCQLVYMEKVIEALQNKSNALLESPTGTGKTLCLLCACLGWLEAEKNKARQQTVEATPGLGGLGAAFGAMAPSAAPPPKIVYASRTHSQLSQVVHELRGTGYTANVCVLGSRKQLCVHEKVSKLGGSAQNAMCRQLTEARRCSYHNAMQESGPADAALLAQEMLDIEELAEAGKAQGKCPYFLSREMQAEADLVLMPYNYLISPLIRASLKVDLSGAVVIFDEGHNLEASAGDASSFEVRTFDLGACVGELDYALHLFQVSAVTDLSSAISREDIAILKTVMLELEAVILELPLVLPPAERNTPARRLYADMPGRVEDTQFMIDLLAKVSLKKESYLEFCTALDEVVSLITSASSAGRGPARTSALSSFKESVVKMFSKSAQSSADFKVYIAEDTSRGGGGRGGRRGSRPSFGGPSDGGGGASASSDKPGRIVGFWCFSPGVAVQDLVACSVRNIILTSGTLTPLSSFAQEMKTPFQVTLENPHVISAAQVWVAVLRKGPSGHVLNSSYNNRSNVSYINDLGATIANVARIVPSGVLVFFPSYSVMLQCMDVWQQRMPNASSSMWETISRHKTPFVEPRGSGDLNAQIDEFYAAVRSVSGRSGAASGAGAIFFAVCRGKVSEGLDFADANGRAVVVTGLPYPNTYDPKVKLKRKFLDEKMRRGEGKLSGGDWYSQQASRAVNQAIGRVIRHKDDYGAILLCDERFARRDNLNQLPLWLRAYTQVFASFGEATRGLTQFFRYVKTQPFFEISAARAARPAKSDRSGRPARALALDAPRSSLAQSAPPAPDKTLPGVSRRKAPYAAMHFTPPPATVPAVAAATIPLAQAISAASAAAAGPATQAHQPGLLRASLASYRPSETSAASPAVSVVEKLMARKRNAAAAAAAAAAGGPRNPPSKELVHPRKTSSSLSASLMAAEPAAAQREQQSQDFISLARSLLSKAEYKAMKSALRAFARDKSHAGVIALIDAVWPMFAVPGRKALLSTFATFIPLNHQAEYLQRVHAHLLASPDEPKKRPRSPALSPHASPAKKPRRGCDSCVVCGAAPNTPFRAPCGHVGCHACWVATLGQAVTPCPACAAPTRVRELAKQYF</sequence>
<dbReference type="RefSeq" id="XP_013762071.1">
    <property type="nucleotide sequence ID" value="XM_013906617.1"/>
</dbReference>
<dbReference type="OMA" id="NCATIVA"/>
<feature type="domain" description="Helicase ATP-binding" evidence="20">
    <location>
        <begin position="12"/>
        <end position="305"/>
    </location>
</feature>
<evidence type="ECO:0000256" key="11">
    <source>
        <dbReference type="ARBA" id="ARBA00023125"/>
    </source>
</evidence>
<keyword evidence="6" id="KW-0378">Hydrolase</keyword>
<dbReference type="GO" id="GO:0003678">
    <property type="term" value="F:DNA helicase activity"/>
    <property type="evidence" value="ECO:0007669"/>
    <property type="project" value="InterPro"/>
</dbReference>
<keyword evidence="21" id="KW-0675">Receptor</keyword>
<dbReference type="InterPro" id="IPR010614">
    <property type="entry name" value="RAD3-like_helicase_DEAD"/>
</dbReference>
<feature type="region of interest" description="Disordered" evidence="18">
    <location>
        <begin position="908"/>
        <end position="928"/>
    </location>
</feature>
<evidence type="ECO:0000256" key="16">
    <source>
        <dbReference type="ARBA" id="ARBA00073810"/>
    </source>
</evidence>
<evidence type="ECO:0000256" key="9">
    <source>
        <dbReference type="ARBA" id="ARBA00023004"/>
    </source>
</evidence>
<keyword evidence="13" id="KW-0413">Isomerase</keyword>
<feature type="region of interest" description="Disordered" evidence="18">
    <location>
        <begin position="419"/>
        <end position="449"/>
    </location>
</feature>
<evidence type="ECO:0000256" key="3">
    <source>
        <dbReference type="ARBA" id="ARBA00022723"/>
    </source>
</evidence>
<evidence type="ECO:0000256" key="10">
    <source>
        <dbReference type="ARBA" id="ARBA00023014"/>
    </source>
</evidence>
<dbReference type="Pfam" id="PF13307">
    <property type="entry name" value="Helicase_C_2"/>
    <property type="match status" value="1"/>
</dbReference>
<accession>A0A0L0DJ17</accession>
<dbReference type="STRING" id="461836.A0A0L0DJ17"/>
<evidence type="ECO:0000256" key="2">
    <source>
        <dbReference type="ARBA" id="ARBA00022485"/>
    </source>
</evidence>
<evidence type="ECO:0000256" key="5">
    <source>
        <dbReference type="ARBA" id="ARBA00022763"/>
    </source>
</evidence>
<dbReference type="InterPro" id="IPR013020">
    <property type="entry name" value="Rad3/Chl1-like"/>
</dbReference>
<keyword evidence="10" id="KW-0411">Iron-sulfur</keyword>
<dbReference type="InterPro" id="IPR045028">
    <property type="entry name" value="DinG/Rad3-like"/>
</dbReference>
<dbReference type="GO" id="GO:1904430">
    <property type="term" value="P:negative regulation of t-circle formation"/>
    <property type="evidence" value="ECO:0007669"/>
    <property type="project" value="TreeGrafter"/>
</dbReference>
<keyword evidence="17" id="KW-0862">Zinc</keyword>
<dbReference type="GO" id="GO:0051539">
    <property type="term" value="F:4 iron, 4 sulfur cluster binding"/>
    <property type="evidence" value="ECO:0007669"/>
    <property type="project" value="UniProtKB-KW"/>
</dbReference>
<gene>
    <name evidence="21" type="ORF">AMSG_00893</name>
</gene>
<evidence type="ECO:0000313" key="22">
    <source>
        <dbReference type="Proteomes" id="UP000054408"/>
    </source>
</evidence>
<dbReference type="Gene3D" id="1.20.1160.20">
    <property type="match status" value="1"/>
</dbReference>
<dbReference type="GO" id="GO:0005634">
    <property type="term" value="C:nucleus"/>
    <property type="evidence" value="ECO:0007669"/>
    <property type="project" value="UniProtKB-SubCell"/>
</dbReference>
<feature type="domain" description="RING-type" evidence="19">
    <location>
        <begin position="1062"/>
        <end position="1100"/>
    </location>
</feature>
<dbReference type="CDD" id="cd18788">
    <property type="entry name" value="SF2_C_XPD"/>
    <property type="match status" value="1"/>
</dbReference>
<dbReference type="SMART" id="SM00491">
    <property type="entry name" value="HELICc2"/>
    <property type="match status" value="1"/>
</dbReference>
<evidence type="ECO:0000256" key="12">
    <source>
        <dbReference type="ARBA" id="ARBA00023204"/>
    </source>
</evidence>
<keyword evidence="12" id="KW-0234">DNA repair</keyword>
<comment type="catalytic activity">
    <reaction evidence="15">
        <text>ATP + H2O = ADP + phosphate + H(+)</text>
        <dbReference type="Rhea" id="RHEA:13065"/>
        <dbReference type="ChEBI" id="CHEBI:15377"/>
        <dbReference type="ChEBI" id="CHEBI:15378"/>
        <dbReference type="ChEBI" id="CHEBI:30616"/>
        <dbReference type="ChEBI" id="CHEBI:43474"/>
        <dbReference type="ChEBI" id="CHEBI:456216"/>
    </reaction>
</comment>
<dbReference type="AlphaFoldDB" id="A0A0L0DJ17"/>
<dbReference type="GO" id="GO:0005524">
    <property type="term" value="F:ATP binding"/>
    <property type="evidence" value="ECO:0007669"/>
    <property type="project" value="UniProtKB-KW"/>
</dbReference>
<dbReference type="SUPFAM" id="SSF57850">
    <property type="entry name" value="RING/U-box"/>
    <property type="match status" value="1"/>
</dbReference>
<dbReference type="GO" id="GO:0003677">
    <property type="term" value="F:DNA binding"/>
    <property type="evidence" value="ECO:0007669"/>
    <property type="project" value="UniProtKB-KW"/>
</dbReference>
<dbReference type="GO" id="GO:0006281">
    <property type="term" value="P:DNA repair"/>
    <property type="evidence" value="ECO:0007669"/>
    <property type="project" value="UniProtKB-KW"/>
</dbReference>
<feature type="region of interest" description="Disordered" evidence="18">
    <location>
        <begin position="798"/>
        <end position="818"/>
    </location>
</feature>
<evidence type="ECO:0000256" key="14">
    <source>
        <dbReference type="ARBA" id="ARBA00023242"/>
    </source>
</evidence>
<dbReference type="Pfam" id="PF23116">
    <property type="entry name" value="HHD_RTEL1"/>
    <property type="match status" value="1"/>
</dbReference>
<dbReference type="PANTHER" id="PTHR11472:SF34">
    <property type="entry name" value="REGULATOR OF TELOMERE ELONGATION HELICASE 1"/>
    <property type="match status" value="1"/>
</dbReference>
<keyword evidence="2" id="KW-0004">4Fe-4S</keyword>
<organism evidence="21 22">
    <name type="scientific">Thecamonas trahens ATCC 50062</name>
    <dbReference type="NCBI Taxonomy" id="461836"/>
    <lineage>
        <taxon>Eukaryota</taxon>
        <taxon>Apusozoa</taxon>
        <taxon>Apusomonadida</taxon>
        <taxon>Apusomonadidae</taxon>
        <taxon>Thecamonas</taxon>
    </lineage>
</organism>
<evidence type="ECO:0000313" key="21">
    <source>
        <dbReference type="EMBL" id="KNC52066.1"/>
    </source>
</evidence>
<dbReference type="SMART" id="SM00488">
    <property type="entry name" value="DEXDc2"/>
    <property type="match status" value="1"/>
</dbReference>
<keyword evidence="7" id="KW-0347">Helicase</keyword>
<dbReference type="SUPFAM" id="SSF52540">
    <property type="entry name" value="P-loop containing nucleoside triphosphate hydrolases"/>
    <property type="match status" value="1"/>
</dbReference>
<proteinExistence type="predicted"/>
<evidence type="ECO:0000256" key="4">
    <source>
        <dbReference type="ARBA" id="ARBA00022741"/>
    </source>
</evidence>
<dbReference type="GO" id="GO:0008270">
    <property type="term" value="F:zinc ion binding"/>
    <property type="evidence" value="ECO:0007669"/>
    <property type="project" value="UniProtKB-KW"/>
</dbReference>